<dbReference type="HOGENOM" id="CLU_2708981_0_0_1"/>
<keyword evidence="2" id="KW-1185">Reference proteome</keyword>
<dbReference type="Gramene" id="OMERI06G02070.1">
    <property type="protein sequence ID" value="OMERI06G02070.1"/>
    <property type="gene ID" value="OMERI06G02070"/>
</dbReference>
<reference evidence="1" key="1">
    <citation type="submission" date="2015-04" db="UniProtKB">
        <authorList>
            <consortium name="EnsemblPlants"/>
        </authorList>
    </citation>
    <scope>IDENTIFICATION</scope>
</reference>
<accession>A0A0E0DWA1</accession>
<dbReference type="Proteomes" id="UP000008021">
    <property type="component" value="Chromosome 6"/>
</dbReference>
<proteinExistence type="predicted"/>
<evidence type="ECO:0000313" key="1">
    <source>
        <dbReference type="EnsemblPlants" id="OMERI06G02070.1"/>
    </source>
</evidence>
<sequence>MSTPLRMTAKRDGEFSWRGRELHTCIFHSLGAATESHYKRRGALSIPKEDFEVTLSIDDYVSQYNKMISECAI</sequence>
<dbReference type="AlphaFoldDB" id="A0A0E0DWA1"/>
<protein>
    <submittedName>
        <fullName evidence="1">Uncharacterized protein</fullName>
    </submittedName>
</protein>
<evidence type="ECO:0000313" key="2">
    <source>
        <dbReference type="Proteomes" id="UP000008021"/>
    </source>
</evidence>
<name>A0A0E0DWA1_9ORYZ</name>
<organism evidence="1">
    <name type="scientific">Oryza meridionalis</name>
    <dbReference type="NCBI Taxonomy" id="40149"/>
    <lineage>
        <taxon>Eukaryota</taxon>
        <taxon>Viridiplantae</taxon>
        <taxon>Streptophyta</taxon>
        <taxon>Embryophyta</taxon>
        <taxon>Tracheophyta</taxon>
        <taxon>Spermatophyta</taxon>
        <taxon>Magnoliopsida</taxon>
        <taxon>Liliopsida</taxon>
        <taxon>Poales</taxon>
        <taxon>Poaceae</taxon>
        <taxon>BOP clade</taxon>
        <taxon>Oryzoideae</taxon>
        <taxon>Oryzeae</taxon>
        <taxon>Oryzinae</taxon>
        <taxon>Oryza</taxon>
    </lineage>
</organism>
<reference evidence="1" key="2">
    <citation type="submission" date="2018-05" db="EMBL/GenBank/DDBJ databases">
        <title>OmerRS3 (Oryza meridionalis Reference Sequence Version 3).</title>
        <authorList>
            <person name="Zhang J."/>
            <person name="Kudrna D."/>
            <person name="Lee S."/>
            <person name="Talag J."/>
            <person name="Welchert J."/>
            <person name="Wing R.A."/>
        </authorList>
    </citation>
    <scope>NUCLEOTIDE SEQUENCE [LARGE SCALE GENOMIC DNA]</scope>
    <source>
        <strain evidence="1">cv. OR44</strain>
    </source>
</reference>
<dbReference type="EnsemblPlants" id="OMERI06G02070.1">
    <property type="protein sequence ID" value="OMERI06G02070.1"/>
    <property type="gene ID" value="OMERI06G02070"/>
</dbReference>